<dbReference type="EMBL" id="CP001124">
    <property type="protein sequence ID" value="ACH37801.1"/>
    <property type="molecule type" value="Genomic_DNA"/>
</dbReference>
<evidence type="ECO:0000313" key="3">
    <source>
        <dbReference type="Proteomes" id="UP000008825"/>
    </source>
</evidence>
<dbReference type="HOGENOM" id="CLU_1675395_0_0_7"/>
<evidence type="ECO:0008006" key="4">
    <source>
        <dbReference type="Google" id="ProtNLM"/>
    </source>
</evidence>
<gene>
    <name evidence="2" type="ordered locus">Gbem_0775</name>
</gene>
<reference evidence="2 3" key="2">
    <citation type="journal article" date="2010" name="BMC Genomics">
        <title>The genome of Geobacter bemidjiensis, exemplar for the subsurface clade of Geobacter species that predominate in Fe(III)-reducing subsurface environments.</title>
        <authorList>
            <person name="Aklujkar M."/>
            <person name="Young N.D."/>
            <person name="Holmes D."/>
            <person name="Chavan M."/>
            <person name="Risso C."/>
            <person name="Kiss H.E."/>
            <person name="Han C.S."/>
            <person name="Land M.L."/>
            <person name="Lovley D.R."/>
        </authorList>
    </citation>
    <scope>NUCLEOTIDE SEQUENCE [LARGE SCALE GENOMIC DNA]</scope>
    <source>
        <strain evidence="3">ATCC BAA-1014 / DSM 16622 / JCM 12645 / Bem</strain>
    </source>
</reference>
<dbReference type="Proteomes" id="UP000008825">
    <property type="component" value="Chromosome"/>
</dbReference>
<accession>B5EE63</accession>
<keyword evidence="1" id="KW-0732">Signal</keyword>
<dbReference type="KEGG" id="gbm:Gbem_0775"/>
<dbReference type="RefSeq" id="WP_012529209.1">
    <property type="nucleotide sequence ID" value="NC_011146.1"/>
</dbReference>
<dbReference type="AlphaFoldDB" id="B5EE63"/>
<feature type="chain" id="PRO_5002832433" description="Secreted protein" evidence="1">
    <location>
        <begin position="23"/>
        <end position="157"/>
    </location>
</feature>
<reference evidence="2 3" key="1">
    <citation type="submission" date="2008-07" db="EMBL/GenBank/DDBJ databases">
        <title>Complete sequence of Geobacter bemidjiensis BEM.</title>
        <authorList>
            <consortium name="US DOE Joint Genome Institute"/>
            <person name="Lucas S."/>
            <person name="Copeland A."/>
            <person name="Lapidus A."/>
            <person name="Glavina del Rio T."/>
            <person name="Dalin E."/>
            <person name="Tice H."/>
            <person name="Bruce D."/>
            <person name="Goodwin L."/>
            <person name="Pitluck S."/>
            <person name="Kiss H."/>
            <person name="Brettin T."/>
            <person name="Detter J.C."/>
            <person name="Han C."/>
            <person name="Kuske C.R."/>
            <person name="Schmutz J."/>
            <person name="Larimer F."/>
            <person name="Land M."/>
            <person name="Hauser L."/>
            <person name="Kyrpides N."/>
            <person name="Lykidis A."/>
            <person name="Lovley D."/>
            <person name="Richardson P."/>
        </authorList>
    </citation>
    <scope>NUCLEOTIDE SEQUENCE [LARGE SCALE GENOMIC DNA]</scope>
    <source>
        <strain evidence="3">ATCC BAA-1014 / DSM 16622 / JCM 12645 / Bem</strain>
    </source>
</reference>
<keyword evidence="3" id="KW-1185">Reference proteome</keyword>
<protein>
    <recommendedName>
        <fullName evidence="4">Secreted protein</fullName>
    </recommendedName>
</protein>
<evidence type="ECO:0000313" key="2">
    <source>
        <dbReference type="EMBL" id="ACH37801.1"/>
    </source>
</evidence>
<feature type="signal peptide" evidence="1">
    <location>
        <begin position="1"/>
        <end position="22"/>
    </location>
</feature>
<dbReference type="STRING" id="404380.Gbem_0775"/>
<name>B5EE63_CITBB</name>
<organism evidence="2 3">
    <name type="scientific">Citrifermentans bemidjiense (strain ATCC BAA-1014 / DSM 16622 / JCM 12645 / Bem)</name>
    <name type="common">Geobacter bemidjiensis</name>
    <dbReference type="NCBI Taxonomy" id="404380"/>
    <lineage>
        <taxon>Bacteria</taxon>
        <taxon>Pseudomonadati</taxon>
        <taxon>Thermodesulfobacteriota</taxon>
        <taxon>Desulfuromonadia</taxon>
        <taxon>Geobacterales</taxon>
        <taxon>Geobacteraceae</taxon>
        <taxon>Citrifermentans</taxon>
    </lineage>
</organism>
<proteinExistence type="predicted"/>
<evidence type="ECO:0000256" key="1">
    <source>
        <dbReference type="SAM" id="SignalP"/>
    </source>
</evidence>
<sequence length="157" mass="17823">MKINAFVWMILALLASTPPLGAEPVQLDEDSEPRLDMPCPPHTPLRFVQTKGRVNQSLEVRYVDARTIAFKLDKSGRCSRHEQGTATIKENWWLGAETDENETGDMIPVREYVFEKSKQCTIYVRIDETEWKQATVKESSQCSKSCPASEEAMGNEK</sequence>